<dbReference type="InterPro" id="IPR037121">
    <property type="entry name" value="Ribosomal_bL25_C"/>
</dbReference>
<dbReference type="PANTHER" id="PTHR33284:SF1">
    <property type="entry name" value="RIBOSOMAL PROTEIN L25_GLN-TRNA SYNTHETASE, ANTI-CODON-BINDING DOMAIN-CONTAINING PROTEIN"/>
    <property type="match status" value="1"/>
</dbReference>
<dbReference type="HAMAP" id="MF_01334">
    <property type="entry name" value="Ribosomal_bL25_CTC"/>
    <property type="match status" value="1"/>
</dbReference>
<evidence type="ECO:0000256" key="3">
    <source>
        <dbReference type="ARBA" id="ARBA00022980"/>
    </source>
</evidence>
<feature type="domain" description="Large ribosomal subunit protein bL25 L25" evidence="7">
    <location>
        <begin position="7"/>
        <end position="92"/>
    </location>
</feature>
<evidence type="ECO:0000256" key="2">
    <source>
        <dbReference type="ARBA" id="ARBA00022884"/>
    </source>
</evidence>
<dbReference type="InterPro" id="IPR020057">
    <property type="entry name" value="Ribosomal_bL25_b-dom"/>
</dbReference>
<keyword evidence="3 5" id="KW-0689">Ribosomal protein</keyword>
<dbReference type="Gene3D" id="2.170.120.20">
    <property type="entry name" value="Ribosomal protein L25, beta domain"/>
    <property type="match status" value="1"/>
</dbReference>
<comment type="subunit">
    <text evidence="5">Part of the 50S ribosomal subunit; part of the 5S rRNA/L5/L18/L25 subcomplex. Contacts the 5S rRNA. Binds to the 5S rRNA independently of L5 and L18.</text>
</comment>
<dbReference type="GO" id="GO:0006412">
    <property type="term" value="P:translation"/>
    <property type="evidence" value="ECO:0007669"/>
    <property type="project" value="UniProtKB-UniRule"/>
</dbReference>
<protein>
    <recommendedName>
        <fullName evidence="5">Large ribosomal subunit protein bL25</fullName>
    </recommendedName>
    <alternativeName>
        <fullName evidence="5">General stress protein CTC</fullName>
    </alternativeName>
</protein>
<name>A0A1G2QLQ2_9BACT</name>
<dbReference type="EMBL" id="MHTM01000034">
    <property type="protein sequence ID" value="OHA61565.1"/>
    <property type="molecule type" value="Genomic_DNA"/>
</dbReference>
<dbReference type="Gene3D" id="2.40.240.10">
    <property type="entry name" value="Ribosomal Protein L25, Chain P"/>
    <property type="match status" value="1"/>
</dbReference>
<dbReference type="SUPFAM" id="SSF50715">
    <property type="entry name" value="Ribosomal protein L25-like"/>
    <property type="match status" value="1"/>
</dbReference>
<feature type="compositionally biased region" description="Acidic residues" evidence="6">
    <location>
        <begin position="209"/>
        <end position="218"/>
    </location>
</feature>
<dbReference type="InterPro" id="IPR020930">
    <property type="entry name" value="Ribosomal_uL5_bac-type"/>
</dbReference>
<evidence type="ECO:0000256" key="6">
    <source>
        <dbReference type="SAM" id="MobiDB-lite"/>
    </source>
</evidence>
<evidence type="ECO:0000313" key="10">
    <source>
        <dbReference type="Proteomes" id="UP000177140"/>
    </source>
</evidence>
<comment type="caution">
    <text evidence="9">The sequence shown here is derived from an EMBL/GenBank/DDBJ whole genome shotgun (WGS) entry which is preliminary data.</text>
</comment>
<keyword evidence="1 5" id="KW-0699">rRNA-binding</keyword>
<reference evidence="9 10" key="1">
    <citation type="journal article" date="2016" name="Nat. Commun.">
        <title>Thousands of microbial genomes shed light on interconnected biogeochemical processes in an aquifer system.</title>
        <authorList>
            <person name="Anantharaman K."/>
            <person name="Brown C.T."/>
            <person name="Hug L.A."/>
            <person name="Sharon I."/>
            <person name="Castelle C.J."/>
            <person name="Probst A.J."/>
            <person name="Thomas B.C."/>
            <person name="Singh A."/>
            <person name="Wilkins M.J."/>
            <person name="Karaoz U."/>
            <person name="Brodie E.L."/>
            <person name="Williams K.H."/>
            <person name="Hubbard S.S."/>
            <person name="Banfield J.F."/>
        </authorList>
    </citation>
    <scope>NUCLEOTIDE SEQUENCE [LARGE SCALE GENOMIC DNA]</scope>
</reference>
<dbReference type="Proteomes" id="UP000177140">
    <property type="component" value="Unassembled WGS sequence"/>
</dbReference>
<evidence type="ECO:0000259" key="7">
    <source>
        <dbReference type="Pfam" id="PF01386"/>
    </source>
</evidence>
<comment type="similarity">
    <text evidence="5">Belongs to the bacterial ribosomal protein bL25 family. CTC subfamily.</text>
</comment>
<dbReference type="InterPro" id="IPR029751">
    <property type="entry name" value="Ribosomal_L25_dom"/>
</dbReference>
<dbReference type="Pfam" id="PF01386">
    <property type="entry name" value="Ribosomal_L25p"/>
    <property type="match status" value="1"/>
</dbReference>
<dbReference type="CDD" id="cd00495">
    <property type="entry name" value="Ribosomal_L25_TL5_CTC"/>
    <property type="match status" value="1"/>
</dbReference>
<dbReference type="GO" id="GO:0022625">
    <property type="term" value="C:cytosolic large ribosomal subunit"/>
    <property type="evidence" value="ECO:0007669"/>
    <property type="project" value="TreeGrafter"/>
</dbReference>
<dbReference type="PANTHER" id="PTHR33284">
    <property type="entry name" value="RIBOSOMAL PROTEIN L25/GLN-TRNA SYNTHETASE, ANTI-CODON-BINDING DOMAIN-CONTAINING PROTEIN"/>
    <property type="match status" value="1"/>
</dbReference>
<dbReference type="AlphaFoldDB" id="A0A1G2QLQ2"/>
<evidence type="ECO:0000256" key="1">
    <source>
        <dbReference type="ARBA" id="ARBA00022730"/>
    </source>
</evidence>
<dbReference type="NCBIfam" id="TIGR00731">
    <property type="entry name" value="bL25_bact_ctc"/>
    <property type="match status" value="1"/>
</dbReference>
<dbReference type="InterPro" id="IPR020056">
    <property type="entry name" value="Rbsml_bL25/Gln-tRNA_synth_N"/>
</dbReference>
<evidence type="ECO:0000313" key="9">
    <source>
        <dbReference type="EMBL" id="OHA61565.1"/>
    </source>
</evidence>
<dbReference type="InterPro" id="IPR001021">
    <property type="entry name" value="Ribosomal_bL25_long"/>
</dbReference>
<dbReference type="GO" id="GO:0008097">
    <property type="term" value="F:5S rRNA binding"/>
    <property type="evidence" value="ECO:0007669"/>
    <property type="project" value="InterPro"/>
</dbReference>
<dbReference type="Pfam" id="PF14693">
    <property type="entry name" value="Ribosomal_TL5_C"/>
    <property type="match status" value="1"/>
</dbReference>
<evidence type="ECO:0000256" key="4">
    <source>
        <dbReference type="ARBA" id="ARBA00023274"/>
    </source>
</evidence>
<comment type="function">
    <text evidence="5">This is one of the proteins that binds to the 5S RNA in the ribosome where it forms part of the central protuberance.</text>
</comment>
<feature type="domain" description="Large ribosomal subunit protein bL25 beta" evidence="8">
    <location>
        <begin position="101"/>
        <end position="182"/>
    </location>
</feature>
<sequence length="218" mass="23357">MPAMITLMAEARETLGKELVADRAAGRLPVVIYGGKEVNRSLFVNTKEFNKVLNKAGESTLVTVVIGDEKKEVLIHEVSRHPISGEVVHADLLVVDVKKPIQVSVPLVFEGVAPAIKDLGGALVKVMHELEVEALPKDLPHDITVDISVLTTLDSQIHVSDLKLPHGVTTEAEPEEVVASIAVAGEEVIEEEGPADLSSIEVEKKGKDEEEGEGEGSK</sequence>
<organism evidence="9 10">
    <name type="scientific">Candidatus Vogelbacteria bacterium RIFOXYD2_FULL_44_9</name>
    <dbReference type="NCBI Taxonomy" id="1802441"/>
    <lineage>
        <taxon>Bacteria</taxon>
        <taxon>Candidatus Vogeliibacteriota</taxon>
    </lineage>
</organism>
<proteinExistence type="inferred from homology"/>
<dbReference type="InterPro" id="IPR011035">
    <property type="entry name" value="Ribosomal_bL25/Gln-tRNA_synth"/>
</dbReference>
<evidence type="ECO:0000259" key="8">
    <source>
        <dbReference type="Pfam" id="PF14693"/>
    </source>
</evidence>
<evidence type="ECO:0000256" key="5">
    <source>
        <dbReference type="HAMAP-Rule" id="MF_01334"/>
    </source>
</evidence>
<keyword evidence="4 5" id="KW-0687">Ribonucleoprotein</keyword>
<keyword evidence="2 5" id="KW-0694">RNA-binding</keyword>
<feature type="region of interest" description="Disordered" evidence="6">
    <location>
        <begin position="190"/>
        <end position="218"/>
    </location>
</feature>
<accession>A0A1G2QLQ2</accession>
<dbReference type="GO" id="GO:0003735">
    <property type="term" value="F:structural constituent of ribosome"/>
    <property type="evidence" value="ECO:0007669"/>
    <property type="project" value="InterPro"/>
</dbReference>
<gene>
    <name evidence="5" type="primary">rplY</name>
    <name evidence="5" type="synonym">ctc</name>
    <name evidence="9" type="ORF">A2556_00330</name>
</gene>